<reference evidence="2" key="1">
    <citation type="journal article" date="2020" name="Mol. Plant Microbe Interact.">
        <title>Genome Sequence of the Biocontrol Agent Coniothyrium minitans strain Conio (IMI 134523).</title>
        <authorList>
            <person name="Patel D."/>
            <person name="Shittu T.A."/>
            <person name="Baroncelli R."/>
            <person name="Muthumeenakshi S."/>
            <person name="Osborne T.H."/>
            <person name="Janganan T.K."/>
            <person name="Sreenivasaprasad S."/>
        </authorList>
    </citation>
    <scope>NUCLEOTIDE SEQUENCE</scope>
    <source>
        <strain evidence="2">Conio</strain>
    </source>
</reference>
<accession>A0A9P6GBA6</accession>
<dbReference type="OrthoDB" id="10547887at2759"/>
<proteinExistence type="predicted"/>
<evidence type="ECO:0000256" key="1">
    <source>
        <dbReference type="SAM" id="MobiDB-lite"/>
    </source>
</evidence>
<gene>
    <name evidence="2" type="ORF">PMIN01_10067</name>
</gene>
<name>A0A9P6GBA6_9PLEO</name>
<evidence type="ECO:0000313" key="2">
    <source>
        <dbReference type="EMBL" id="KAF9732138.1"/>
    </source>
</evidence>
<feature type="region of interest" description="Disordered" evidence="1">
    <location>
        <begin position="13"/>
        <end position="46"/>
    </location>
</feature>
<comment type="caution">
    <text evidence="2">The sequence shown here is derived from an EMBL/GenBank/DDBJ whole genome shotgun (WGS) entry which is preliminary data.</text>
</comment>
<dbReference type="Proteomes" id="UP000756921">
    <property type="component" value="Unassembled WGS sequence"/>
</dbReference>
<protein>
    <submittedName>
        <fullName evidence="2">Uncharacterized protein</fullName>
    </submittedName>
</protein>
<keyword evidence="3" id="KW-1185">Reference proteome</keyword>
<feature type="region of interest" description="Disordered" evidence="1">
    <location>
        <begin position="104"/>
        <end position="133"/>
    </location>
</feature>
<organism evidence="2 3">
    <name type="scientific">Paraphaeosphaeria minitans</name>
    <dbReference type="NCBI Taxonomy" id="565426"/>
    <lineage>
        <taxon>Eukaryota</taxon>
        <taxon>Fungi</taxon>
        <taxon>Dikarya</taxon>
        <taxon>Ascomycota</taxon>
        <taxon>Pezizomycotina</taxon>
        <taxon>Dothideomycetes</taxon>
        <taxon>Pleosporomycetidae</taxon>
        <taxon>Pleosporales</taxon>
        <taxon>Massarineae</taxon>
        <taxon>Didymosphaeriaceae</taxon>
        <taxon>Paraphaeosphaeria</taxon>
    </lineage>
</organism>
<sequence length="133" mass="15062">MSFETNFAHLNIQNGPLYHPTSRSGDSHTSRSSDSQYPNTRKWLPGMDVDHALNSRRNGYATMEDLTPLEEQERARHRATQERVEANYGNAQVVDQGVRFGMPSMGLRKGAHQKMGDRPAVLGTWDHRASRPE</sequence>
<dbReference type="EMBL" id="WJXW01000011">
    <property type="protein sequence ID" value="KAF9732138.1"/>
    <property type="molecule type" value="Genomic_DNA"/>
</dbReference>
<feature type="compositionally biased region" description="Basic and acidic residues" evidence="1">
    <location>
        <begin position="71"/>
        <end position="85"/>
    </location>
</feature>
<evidence type="ECO:0000313" key="3">
    <source>
        <dbReference type="Proteomes" id="UP000756921"/>
    </source>
</evidence>
<dbReference type="AlphaFoldDB" id="A0A9P6GBA6"/>
<feature type="region of interest" description="Disordered" evidence="1">
    <location>
        <begin position="61"/>
        <end position="90"/>
    </location>
</feature>